<dbReference type="PRINTS" id="PR00411">
    <property type="entry name" value="PNDRDTASEI"/>
</dbReference>
<dbReference type="EMBL" id="SDJR01000012">
    <property type="protein sequence ID" value="RXR22768.1"/>
    <property type="molecule type" value="Genomic_DNA"/>
</dbReference>
<evidence type="ECO:0000256" key="3">
    <source>
        <dbReference type="ARBA" id="ARBA00022827"/>
    </source>
</evidence>
<evidence type="ECO:0000313" key="6">
    <source>
        <dbReference type="EMBL" id="RXR22768.1"/>
    </source>
</evidence>
<dbReference type="PANTHER" id="PTHR43557:SF2">
    <property type="entry name" value="RIESKE DOMAIN-CONTAINING PROTEIN-RELATED"/>
    <property type="match status" value="1"/>
</dbReference>
<dbReference type="GO" id="GO:0016651">
    <property type="term" value="F:oxidoreductase activity, acting on NAD(P)H"/>
    <property type="evidence" value="ECO:0007669"/>
    <property type="project" value="TreeGrafter"/>
</dbReference>
<keyword evidence="2" id="KW-0285">Flavoprotein</keyword>
<dbReference type="Gene3D" id="3.50.50.60">
    <property type="entry name" value="FAD/NAD(P)-binding domain"/>
    <property type="match status" value="2"/>
</dbReference>
<dbReference type="InterPro" id="IPR050446">
    <property type="entry name" value="FAD-oxidoreductase/Apoptosis"/>
</dbReference>
<dbReference type="PRINTS" id="PR00368">
    <property type="entry name" value="FADPNR"/>
</dbReference>
<reference evidence="8 9" key="1">
    <citation type="submission" date="2019-01" db="EMBL/GenBank/DDBJ databases">
        <title>Oerskovia turbata Genome sequencing and assembly.</title>
        <authorList>
            <person name="Dou T."/>
        </authorList>
    </citation>
    <scope>NUCLEOTIDE SEQUENCE [LARGE SCALE GENOMIC DNA]</scope>
    <source>
        <strain evidence="7 8">JCM12123</strain>
        <strain evidence="6 9">JCM3160</strain>
    </source>
</reference>
<evidence type="ECO:0000256" key="2">
    <source>
        <dbReference type="ARBA" id="ARBA00022630"/>
    </source>
</evidence>
<comment type="caution">
    <text evidence="7">The sequence shown here is derived from an EMBL/GenBank/DDBJ whole genome shotgun (WGS) entry which is preliminary data.</text>
</comment>
<gene>
    <name evidence="6" type="ORF">EQW73_16285</name>
    <name evidence="7" type="ORF">EQW78_17195</name>
</gene>
<protein>
    <submittedName>
        <fullName evidence="7">FAD-dependent oxidoreductase</fullName>
    </submittedName>
</protein>
<dbReference type="STRING" id="1713.GCA_000718325_03444"/>
<feature type="domain" description="FAD/NAD(P)-binding" evidence="5">
    <location>
        <begin position="5"/>
        <end position="295"/>
    </location>
</feature>
<dbReference type="AlphaFoldDB" id="A0A4Q1KPB1"/>
<evidence type="ECO:0000313" key="7">
    <source>
        <dbReference type="EMBL" id="RXR30714.1"/>
    </source>
</evidence>
<dbReference type="EMBL" id="SDJQ01000028">
    <property type="protein sequence ID" value="RXR30714.1"/>
    <property type="molecule type" value="Genomic_DNA"/>
</dbReference>
<name>A0A4Q1KPB1_9CELL</name>
<dbReference type="Proteomes" id="UP000290517">
    <property type="component" value="Unassembled WGS sequence"/>
</dbReference>
<evidence type="ECO:0000256" key="1">
    <source>
        <dbReference type="ARBA" id="ARBA00001974"/>
    </source>
</evidence>
<accession>A0A4Q1KPB1</accession>
<dbReference type="Proteomes" id="UP000289805">
    <property type="component" value="Unassembled WGS sequence"/>
</dbReference>
<keyword evidence="4" id="KW-0560">Oxidoreductase</keyword>
<dbReference type="InterPro" id="IPR023753">
    <property type="entry name" value="FAD/NAD-binding_dom"/>
</dbReference>
<dbReference type="PANTHER" id="PTHR43557">
    <property type="entry name" value="APOPTOSIS-INDUCING FACTOR 1"/>
    <property type="match status" value="1"/>
</dbReference>
<dbReference type="GO" id="GO:0005737">
    <property type="term" value="C:cytoplasm"/>
    <property type="evidence" value="ECO:0007669"/>
    <property type="project" value="TreeGrafter"/>
</dbReference>
<keyword evidence="3" id="KW-0274">FAD</keyword>
<dbReference type="OrthoDB" id="4213189at2"/>
<dbReference type="InterPro" id="IPR036188">
    <property type="entry name" value="FAD/NAD-bd_sf"/>
</dbReference>
<comment type="cofactor">
    <cofactor evidence="1">
        <name>FAD</name>
        <dbReference type="ChEBI" id="CHEBI:57692"/>
    </cofactor>
</comment>
<evidence type="ECO:0000313" key="8">
    <source>
        <dbReference type="Proteomes" id="UP000289805"/>
    </source>
</evidence>
<evidence type="ECO:0000313" key="9">
    <source>
        <dbReference type="Proteomes" id="UP000290517"/>
    </source>
</evidence>
<evidence type="ECO:0000259" key="5">
    <source>
        <dbReference type="Pfam" id="PF07992"/>
    </source>
</evidence>
<dbReference type="RefSeq" id="WP_030153337.1">
    <property type="nucleotide sequence ID" value="NZ_JOFV01000022.1"/>
</dbReference>
<evidence type="ECO:0000256" key="4">
    <source>
        <dbReference type="ARBA" id="ARBA00023002"/>
    </source>
</evidence>
<dbReference type="Pfam" id="PF07992">
    <property type="entry name" value="Pyr_redox_2"/>
    <property type="match status" value="1"/>
</dbReference>
<organism evidence="7 8">
    <name type="scientific">Oerskovia turbata</name>
    <dbReference type="NCBI Taxonomy" id="1713"/>
    <lineage>
        <taxon>Bacteria</taxon>
        <taxon>Bacillati</taxon>
        <taxon>Actinomycetota</taxon>
        <taxon>Actinomycetes</taxon>
        <taxon>Micrococcales</taxon>
        <taxon>Cellulomonadaceae</taxon>
        <taxon>Oerskovia</taxon>
    </lineage>
</organism>
<sequence length="383" mass="39844">MTARHVVILGAGSAGTAAARALAGRGDVRTTVVGRTGESPYSRMLVKNVAYGQAAPELIRLPAPHGELVADTAERVDPATQDVHLASGATITYDALLVATGSRPRGLDPDVAGVEHAVRAGRLLTLHSLDDAVRIREAIAACGESARVAIYGGGLIASETASTLQALGHRVSLVARSRVPGVAGFGRPVAERVAADHEARVTTYFGRTVRRVLATPDATVVTLDDGTDLEVDLVVVALGTTPAAPSPWRDGVAVDDRLRVSGHGAVYAAGGAAVHHDDHLGTWRIDHWEDSAAQGVHAAQTVLHDLGRGEDPGPYRPRSAYMAMIHGRLISGVGYTGHPGTRVAQTDGLVVLHEQEGTVVGVSGVEAVGEVYGWGSRLHEARA</sequence>
<proteinExistence type="predicted"/>
<dbReference type="SUPFAM" id="SSF51905">
    <property type="entry name" value="FAD/NAD(P)-binding domain"/>
    <property type="match status" value="1"/>
</dbReference>
<keyword evidence="9" id="KW-1185">Reference proteome</keyword>